<evidence type="ECO:0000313" key="2">
    <source>
        <dbReference type="EMBL" id="KAH0551963.1"/>
    </source>
</evidence>
<accession>A0AAV7IEK8</accession>
<dbReference type="Proteomes" id="UP000826195">
    <property type="component" value="Unassembled WGS sequence"/>
</dbReference>
<gene>
    <name evidence="2" type="ORF">KQX54_003561</name>
</gene>
<dbReference type="EMBL" id="JAHXZJ010001492">
    <property type="protein sequence ID" value="KAH0551963.1"/>
    <property type="molecule type" value="Genomic_DNA"/>
</dbReference>
<comment type="caution">
    <text evidence="2">The sequence shown here is derived from an EMBL/GenBank/DDBJ whole genome shotgun (WGS) entry which is preliminary data.</text>
</comment>
<protein>
    <recommendedName>
        <fullName evidence="1">FH2 domain-containing protein</fullName>
    </recommendedName>
</protein>
<organism evidence="2 3">
    <name type="scientific">Cotesia glomerata</name>
    <name type="common">Lepidopteran parasitic wasp</name>
    <name type="synonym">Apanteles glomeratus</name>
    <dbReference type="NCBI Taxonomy" id="32391"/>
    <lineage>
        <taxon>Eukaryota</taxon>
        <taxon>Metazoa</taxon>
        <taxon>Ecdysozoa</taxon>
        <taxon>Arthropoda</taxon>
        <taxon>Hexapoda</taxon>
        <taxon>Insecta</taxon>
        <taxon>Pterygota</taxon>
        <taxon>Neoptera</taxon>
        <taxon>Endopterygota</taxon>
        <taxon>Hymenoptera</taxon>
        <taxon>Apocrita</taxon>
        <taxon>Ichneumonoidea</taxon>
        <taxon>Braconidae</taxon>
        <taxon>Microgastrinae</taxon>
        <taxon>Cotesia</taxon>
    </lineage>
</organism>
<name>A0AAV7IEK8_COTGL</name>
<dbReference type="InterPro" id="IPR051412">
    <property type="entry name" value="Formin_Homology_Diaphanous_sf"/>
</dbReference>
<dbReference type="GO" id="GO:0005884">
    <property type="term" value="C:actin filament"/>
    <property type="evidence" value="ECO:0007669"/>
    <property type="project" value="TreeGrafter"/>
</dbReference>
<keyword evidence="3" id="KW-1185">Reference proteome</keyword>
<dbReference type="PANTHER" id="PTHR45691:SF6">
    <property type="entry name" value="PROTEIN DIAPHANOUS"/>
    <property type="match status" value="1"/>
</dbReference>
<dbReference type="InterPro" id="IPR042201">
    <property type="entry name" value="FH2_Formin_sf"/>
</dbReference>
<dbReference type="PANTHER" id="PTHR45691">
    <property type="entry name" value="PROTEIN DIAPHANOUS"/>
    <property type="match status" value="1"/>
</dbReference>
<dbReference type="PROSITE" id="PS51444">
    <property type="entry name" value="FH2"/>
    <property type="match status" value="1"/>
</dbReference>
<dbReference type="GO" id="GO:0030041">
    <property type="term" value="P:actin filament polymerization"/>
    <property type="evidence" value="ECO:0007669"/>
    <property type="project" value="TreeGrafter"/>
</dbReference>
<dbReference type="InterPro" id="IPR015425">
    <property type="entry name" value="FH2_Formin"/>
</dbReference>
<evidence type="ECO:0000259" key="1">
    <source>
        <dbReference type="PROSITE" id="PS51444"/>
    </source>
</evidence>
<dbReference type="SUPFAM" id="SSF101447">
    <property type="entry name" value="Formin homology 2 domain (FH2 domain)"/>
    <property type="match status" value="1"/>
</dbReference>
<sequence length="261" mass="30448">MRFNSPNEYIQYLAQGARSENDIYSCVQLLTKALGKNPLSWDHEFGFNGLNQLSSTKDFENKETLMYYLVKTIEKNFPECLSFAEELSHVNKASRMSLENIKETLADINRRIKILEQDLANWNVPPSEFDRFVEVISPFAKETRAFFEVLRNMLEKMDALYTNLSEFFTFDKKKYAIEEFFGDIKKFVDDCGMFVVFVQAQVEIKRIRERNKHKRLRESGKQAATTESKRLVLEKKAPETKTGIMDSLLEQLQAETAFDLP</sequence>
<dbReference type="Pfam" id="PF02181">
    <property type="entry name" value="FH2"/>
    <property type="match status" value="1"/>
</dbReference>
<proteinExistence type="predicted"/>
<feature type="domain" description="FH2" evidence="1">
    <location>
        <begin position="1"/>
        <end position="217"/>
    </location>
</feature>
<dbReference type="Gene3D" id="1.20.58.2220">
    <property type="entry name" value="Formin, FH2 domain"/>
    <property type="match status" value="1"/>
</dbReference>
<evidence type="ECO:0000313" key="3">
    <source>
        <dbReference type="Proteomes" id="UP000826195"/>
    </source>
</evidence>
<dbReference type="AlphaFoldDB" id="A0AAV7IEK8"/>
<reference evidence="2 3" key="1">
    <citation type="journal article" date="2021" name="J. Hered.">
        <title>A chromosome-level genome assembly of the parasitoid wasp, Cotesia glomerata (Hymenoptera: Braconidae).</title>
        <authorList>
            <person name="Pinto B.J."/>
            <person name="Weis J.J."/>
            <person name="Gamble T."/>
            <person name="Ode P.J."/>
            <person name="Paul R."/>
            <person name="Zaspel J.M."/>
        </authorList>
    </citation>
    <scope>NUCLEOTIDE SEQUENCE [LARGE SCALE GENOMIC DNA]</scope>
    <source>
        <strain evidence="2">CgM1</strain>
    </source>
</reference>